<dbReference type="RefSeq" id="WP_253530629.1">
    <property type="nucleotide sequence ID" value="NZ_JAMZEL010000009.1"/>
</dbReference>
<accession>A0ABT1FVU2</accession>
<comment type="caution">
    <text evidence="2">The sequence shown here is derived from an EMBL/GenBank/DDBJ whole genome shotgun (WGS) entry which is preliminary data.</text>
</comment>
<feature type="transmembrane region" description="Helical" evidence="1">
    <location>
        <begin position="267"/>
        <end position="290"/>
    </location>
</feature>
<gene>
    <name evidence="2" type="ORF">NCI00_20275</name>
</gene>
<dbReference type="Proteomes" id="UP001204772">
    <property type="component" value="Unassembled WGS sequence"/>
</dbReference>
<proteinExistence type="predicted"/>
<organism evidence="2 3">
    <name type="scientific">Runella salmonicolor</name>
    <dbReference type="NCBI Taxonomy" id="2950278"/>
    <lineage>
        <taxon>Bacteria</taxon>
        <taxon>Pseudomonadati</taxon>
        <taxon>Bacteroidota</taxon>
        <taxon>Cytophagia</taxon>
        <taxon>Cytophagales</taxon>
        <taxon>Spirosomataceae</taxon>
        <taxon>Runella</taxon>
    </lineage>
</organism>
<keyword evidence="1" id="KW-0472">Membrane</keyword>
<feature type="transmembrane region" description="Helical" evidence="1">
    <location>
        <begin position="296"/>
        <end position="315"/>
    </location>
</feature>
<sequence length="410" mass="47471">MNNVINKIALLSEMAHASLDLPTIDVGVMVVNIEKNKFSYFVDKLTEFDCKFIKLGSNKIEIDLDFLIDENGVFVDLNDFYQNVNLSPDILRKNFYILIYLDSFFGYNQGVGTSYLGEIEVFDNYLQTNTLAYINLRNRLKKEDFADYENFASEEIIFYTGTKGVLKLRIPSIPIFLDTSIDYSKYVNEIIDKMNSKDFTIHFKNVLFSLEKKSANSQIEVFYLNISSLLQEANNNYELQLKNFSFEKFKNDLLKEKEKYFASLREILGKILTQILGVPISIAASTFASYKIDNIYILYLVLLSFLIYIIFAIYFQTIYYSDVLEVEKAFNKDFAKIASDSGLPELEVNSSRDSIKRRIKVIKNSIIIFIASVVTLGLLFVFYMMFQIKQGDFSPKNDKVPRHFTSLLKK</sequence>
<evidence type="ECO:0000313" key="2">
    <source>
        <dbReference type="EMBL" id="MCP1384783.1"/>
    </source>
</evidence>
<evidence type="ECO:0000256" key="1">
    <source>
        <dbReference type="SAM" id="Phobius"/>
    </source>
</evidence>
<keyword evidence="1" id="KW-1133">Transmembrane helix</keyword>
<feature type="transmembrane region" description="Helical" evidence="1">
    <location>
        <begin position="366"/>
        <end position="386"/>
    </location>
</feature>
<protein>
    <submittedName>
        <fullName evidence="2">Uncharacterized protein</fullName>
    </submittedName>
</protein>
<keyword evidence="1" id="KW-0812">Transmembrane</keyword>
<reference evidence="2 3" key="1">
    <citation type="submission" date="2022-06" db="EMBL/GenBank/DDBJ databases">
        <title>Runella sp. S5 genome sequencing.</title>
        <authorList>
            <person name="Park S."/>
        </authorList>
    </citation>
    <scope>NUCLEOTIDE SEQUENCE [LARGE SCALE GENOMIC DNA]</scope>
    <source>
        <strain evidence="2 3">S5</strain>
    </source>
</reference>
<dbReference type="EMBL" id="JAMZEL010000009">
    <property type="protein sequence ID" value="MCP1384783.1"/>
    <property type="molecule type" value="Genomic_DNA"/>
</dbReference>
<keyword evidence="3" id="KW-1185">Reference proteome</keyword>
<evidence type="ECO:0000313" key="3">
    <source>
        <dbReference type="Proteomes" id="UP001204772"/>
    </source>
</evidence>
<name>A0ABT1FVU2_9BACT</name>